<comment type="caution">
    <text evidence="1">The sequence shown here is derived from an EMBL/GenBank/DDBJ whole genome shotgun (WGS) entry which is preliminary data.</text>
</comment>
<name>A0A4Q0M6Z7_9SPHI</name>
<evidence type="ECO:0000313" key="1">
    <source>
        <dbReference type="EMBL" id="RXF68837.1"/>
    </source>
</evidence>
<organism evidence="1 2">
    <name type="scientific">Arcticibacter tournemirensis</name>
    <dbReference type="NCBI Taxonomy" id="699437"/>
    <lineage>
        <taxon>Bacteria</taxon>
        <taxon>Pseudomonadati</taxon>
        <taxon>Bacteroidota</taxon>
        <taxon>Sphingobacteriia</taxon>
        <taxon>Sphingobacteriales</taxon>
        <taxon>Sphingobacteriaceae</taxon>
        <taxon>Arcticibacter</taxon>
    </lineage>
</organism>
<proteinExistence type="predicted"/>
<protein>
    <submittedName>
        <fullName evidence="1">Uncharacterized protein</fullName>
    </submittedName>
</protein>
<dbReference type="Proteomes" id="UP000290848">
    <property type="component" value="Unassembled WGS sequence"/>
</dbReference>
<dbReference type="AlphaFoldDB" id="A0A4Q0M6Z7"/>
<gene>
    <name evidence="1" type="ORF">EKH83_14040</name>
</gene>
<reference evidence="1 2" key="1">
    <citation type="submission" date="2018-12" db="EMBL/GenBank/DDBJ databases">
        <title>The Draft Genome Sequence of the Soil Bacterium Pedobacter tournemirensis R1.</title>
        <authorList>
            <person name="He J."/>
        </authorList>
    </citation>
    <scope>NUCLEOTIDE SEQUENCE [LARGE SCALE GENOMIC DNA]</scope>
    <source>
        <strain evidence="1 2">R1</strain>
    </source>
</reference>
<accession>A0A4Q0M6Z7</accession>
<evidence type="ECO:0000313" key="2">
    <source>
        <dbReference type="Proteomes" id="UP000290848"/>
    </source>
</evidence>
<dbReference type="RefSeq" id="WP_128770079.1">
    <property type="nucleotide sequence ID" value="NZ_RXOC01000009.1"/>
</dbReference>
<sequence>MAIRDKAGNLRGKAGDKINRVLNNKNVVQTIPDYVHQTQETKKCSGEWGLVSTTGKVIRRAMSYVCEAYDNGITNRLNALIKESLISGGKAILQRDLHDGDLRNFSGFEFNIKSPVSKAFKIQPLVSVDENYTILISLPAFSGQQSIVYPQSQSQVRCSLCFSITALNLRQEYYIRMGRREVDIKLKENAAAEWSFTPIIPADCIVFVCMSLHYYTEDSVVGRRYLNGKEWSPAEILTAFHAGEGNTDDDSARALEKEPLAGYRGNELLRNLGGSTDSQD</sequence>
<dbReference type="EMBL" id="RXOC01000009">
    <property type="protein sequence ID" value="RXF68837.1"/>
    <property type="molecule type" value="Genomic_DNA"/>
</dbReference>